<gene>
    <name evidence="1" type="ORF">BV898_00735</name>
</gene>
<evidence type="ECO:0000313" key="2">
    <source>
        <dbReference type="Proteomes" id="UP000192578"/>
    </source>
</evidence>
<keyword evidence="2" id="KW-1185">Reference proteome</keyword>
<comment type="caution">
    <text evidence="1">The sequence shown here is derived from an EMBL/GenBank/DDBJ whole genome shotgun (WGS) entry which is preliminary data.</text>
</comment>
<protein>
    <submittedName>
        <fullName evidence="1">Uncharacterized protein</fullName>
    </submittedName>
</protein>
<sequence length="133" mass="14904">MWSVVGTDFVELLGQKNVSDITLLSSPAKASPSRRIAGLLSYPSSRNKKVERIVLRDVASNTLDDLLKYAYIGDITSVKDKAEALLKRRPQIRESRRGQKRYEGVEGGGVKFSSVAQRKTFSNTLGFKEVHRY</sequence>
<name>A0A1W0XEA3_HYPEX</name>
<accession>A0A1W0XEA3</accession>
<dbReference type="Proteomes" id="UP000192578">
    <property type="component" value="Unassembled WGS sequence"/>
</dbReference>
<proteinExistence type="predicted"/>
<reference evidence="2" key="1">
    <citation type="submission" date="2017-01" db="EMBL/GenBank/DDBJ databases">
        <title>Comparative genomics of anhydrobiosis in the tardigrade Hypsibius dujardini.</title>
        <authorList>
            <person name="Yoshida Y."/>
            <person name="Koutsovoulos G."/>
            <person name="Laetsch D."/>
            <person name="Stevens L."/>
            <person name="Kumar S."/>
            <person name="Horikawa D."/>
            <person name="Ishino K."/>
            <person name="Komine S."/>
            <person name="Tomita M."/>
            <person name="Blaxter M."/>
            <person name="Arakawa K."/>
        </authorList>
    </citation>
    <scope>NUCLEOTIDE SEQUENCE [LARGE SCALE GENOMIC DNA]</scope>
    <source>
        <strain evidence="2">Z151</strain>
    </source>
</reference>
<evidence type="ECO:0000313" key="1">
    <source>
        <dbReference type="EMBL" id="OQV25810.1"/>
    </source>
</evidence>
<dbReference type="AlphaFoldDB" id="A0A1W0XEA3"/>
<organism evidence="1 2">
    <name type="scientific">Hypsibius exemplaris</name>
    <name type="common">Freshwater tardigrade</name>
    <dbReference type="NCBI Taxonomy" id="2072580"/>
    <lineage>
        <taxon>Eukaryota</taxon>
        <taxon>Metazoa</taxon>
        <taxon>Ecdysozoa</taxon>
        <taxon>Tardigrada</taxon>
        <taxon>Eutardigrada</taxon>
        <taxon>Parachela</taxon>
        <taxon>Hypsibioidea</taxon>
        <taxon>Hypsibiidae</taxon>
        <taxon>Hypsibius</taxon>
    </lineage>
</organism>
<dbReference type="EMBL" id="MTYJ01000002">
    <property type="protein sequence ID" value="OQV25810.1"/>
    <property type="molecule type" value="Genomic_DNA"/>
</dbReference>